<dbReference type="EMBL" id="CP017448">
    <property type="protein sequence ID" value="AOV17032.1"/>
    <property type="molecule type" value="Genomic_DNA"/>
</dbReference>
<evidence type="ECO:0000313" key="1">
    <source>
        <dbReference type="EMBL" id="AOV17032.1"/>
    </source>
</evidence>
<protein>
    <submittedName>
        <fullName evidence="1">Uncharacterized protein</fullName>
    </submittedName>
</protein>
<name>A0A1D8K7X1_9GAMM</name>
<organism evidence="1 2">
    <name type="scientific">Acidihalobacter aeolianus</name>
    <dbReference type="NCBI Taxonomy" id="2792603"/>
    <lineage>
        <taxon>Bacteria</taxon>
        <taxon>Pseudomonadati</taxon>
        <taxon>Pseudomonadota</taxon>
        <taxon>Gammaproteobacteria</taxon>
        <taxon>Chromatiales</taxon>
        <taxon>Ectothiorhodospiraceae</taxon>
        <taxon>Acidihalobacter</taxon>
    </lineage>
</organism>
<sequence length="201" mass="23090">MGIEFVLEKELASIGITVTEFATITGIINAEIGPGKFSELFNTMMGKMTQTYEVVTANLQPFVDLDTEDDFNARFDALVSWYSERYLLEISKARAYADDAYEDYVHLVCMREAKTGFPLLKRTFTRLAELTDKWITNDYWLAMCIDTVYKKLPRLLSEIAELKQKDPEDAYKIYRAAFSDLGVQLTLIGQQNVRFKEKVIS</sequence>
<reference evidence="1 2" key="1">
    <citation type="submission" date="2016-09" db="EMBL/GenBank/DDBJ databases">
        <title>Acidihalobacter prosperus V6 (DSM14174).</title>
        <authorList>
            <person name="Khaleque H.N."/>
            <person name="Ramsay J.P."/>
            <person name="Murphy R.J.T."/>
            <person name="Kaksonen A.H."/>
            <person name="Boxall N.J."/>
            <person name="Watkin E.L.J."/>
        </authorList>
    </citation>
    <scope>NUCLEOTIDE SEQUENCE [LARGE SCALE GENOMIC DNA]</scope>
    <source>
        <strain evidence="1 2">V6</strain>
    </source>
</reference>
<dbReference type="Proteomes" id="UP000095342">
    <property type="component" value="Chromosome"/>
</dbReference>
<evidence type="ECO:0000313" key="2">
    <source>
        <dbReference type="Proteomes" id="UP000095342"/>
    </source>
</evidence>
<accession>A0A1D8K7X1</accession>
<dbReference type="AlphaFoldDB" id="A0A1D8K7X1"/>
<gene>
    <name evidence="1" type="ORF">BJI67_08145</name>
</gene>
<dbReference type="KEGG" id="aaeo:BJI67_08145"/>
<dbReference type="RefSeq" id="WP_070072607.1">
    <property type="nucleotide sequence ID" value="NZ_CP017448.1"/>
</dbReference>
<proteinExistence type="predicted"/>
<keyword evidence="2" id="KW-1185">Reference proteome</keyword>